<dbReference type="SUPFAM" id="SSF47616">
    <property type="entry name" value="GST C-terminal domain-like"/>
    <property type="match status" value="1"/>
</dbReference>
<sequence>MRLGLLSEPSTVLLYFFLIGGAKPSLAVLAVFGVLRLIQHLKSGKDMVAHTRIGERSSRMENAD</sequence>
<feature type="transmembrane region" description="Helical" evidence="1">
    <location>
        <begin position="12"/>
        <end position="38"/>
    </location>
</feature>
<dbReference type="AlphaFoldDB" id="A0AAD6RCC1"/>
<keyword evidence="1" id="KW-0472">Membrane</keyword>
<dbReference type="EMBL" id="JAQIZT010000002">
    <property type="protein sequence ID" value="KAJ7005770.1"/>
    <property type="molecule type" value="Genomic_DNA"/>
</dbReference>
<gene>
    <name evidence="2" type="ORF">NC653_005178</name>
</gene>
<dbReference type="PANTHER" id="PTHR12782:SF11">
    <property type="entry name" value="PROSTAGLANDIN E SYNTHASE 2"/>
    <property type="match status" value="1"/>
</dbReference>
<dbReference type="GO" id="GO:0050220">
    <property type="term" value="F:prostaglandin-E synthase activity"/>
    <property type="evidence" value="ECO:0007669"/>
    <property type="project" value="TreeGrafter"/>
</dbReference>
<name>A0AAD6RCC1_9ROSI</name>
<keyword evidence="1" id="KW-0812">Transmembrane</keyword>
<keyword evidence="3" id="KW-1185">Reference proteome</keyword>
<evidence type="ECO:0000313" key="3">
    <source>
        <dbReference type="Proteomes" id="UP001164929"/>
    </source>
</evidence>
<evidence type="ECO:0000313" key="2">
    <source>
        <dbReference type="EMBL" id="KAJ7005770.1"/>
    </source>
</evidence>
<reference evidence="2" key="1">
    <citation type="journal article" date="2023" name="Mol. Ecol. Resour.">
        <title>Chromosome-level genome assembly of a triploid poplar Populus alba 'Berolinensis'.</title>
        <authorList>
            <person name="Chen S."/>
            <person name="Yu Y."/>
            <person name="Wang X."/>
            <person name="Wang S."/>
            <person name="Zhang T."/>
            <person name="Zhou Y."/>
            <person name="He R."/>
            <person name="Meng N."/>
            <person name="Wang Y."/>
            <person name="Liu W."/>
            <person name="Liu Z."/>
            <person name="Liu J."/>
            <person name="Guo Q."/>
            <person name="Huang H."/>
            <person name="Sederoff R.R."/>
            <person name="Wang G."/>
            <person name="Qu G."/>
            <person name="Chen S."/>
        </authorList>
    </citation>
    <scope>NUCLEOTIDE SEQUENCE</scope>
    <source>
        <strain evidence="2">SC-2020</strain>
    </source>
</reference>
<proteinExistence type="predicted"/>
<dbReference type="PANTHER" id="PTHR12782">
    <property type="entry name" value="MICROSOMAL PROSTAGLANDIN E SYNTHASE-2"/>
    <property type="match status" value="1"/>
</dbReference>
<accession>A0AAD6RCC1</accession>
<dbReference type="GO" id="GO:0005739">
    <property type="term" value="C:mitochondrion"/>
    <property type="evidence" value="ECO:0007669"/>
    <property type="project" value="TreeGrafter"/>
</dbReference>
<keyword evidence="1" id="KW-1133">Transmembrane helix</keyword>
<dbReference type="InterPro" id="IPR036282">
    <property type="entry name" value="Glutathione-S-Trfase_C_sf"/>
</dbReference>
<organism evidence="2 3">
    <name type="scientific">Populus alba x Populus x berolinensis</name>
    <dbReference type="NCBI Taxonomy" id="444605"/>
    <lineage>
        <taxon>Eukaryota</taxon>
        <taxon>Viridiplantae</taxon>
        <taxon>Streptophyta</taxon>
        <taxon>Embryophyta</taxon>
        <taxon>Tracheophyta</taxon>
        <taxon>Spermatophyta</taxon>
        <taxon>Magnoliopsida</taxon>
        <taxon>eudicotyledons</taxon>
        <taxon>Gunneridae</taxon>
        <taxon>Pentapetalae</taxon>
        <taxon>rosids</taxon>
        <taxon>fabids</taxon>
        <taxon>Malpighiales</taxon>
        <taxon>Salicaceae</taxon>
        <taxon>Saliceae</taxon>
        <taxon>Populus</taxon>
    </lineage>
</organism>
<dbReference type="Gene3D" id="1.20.1050.10">
    <property type="match status" value="1"/>
</dbReference>
<evidence type="ECO:0000256" key="1">
    <source>
        <dbReference type="SAM" id="Phobius"/>
    </source>
</evidence>
<comment type="caution">
    <text evidence="2">The sequence shown here is derived from an EMBL/GenBank/DDBJ whole genome shotgun (WGS) entry which is preliminary data.</text>
</comment>
<protein>
    <submittedName>
        <fullName evidence="2">Uncharacterized protein</fullName>
    </submittedName>
</protein>
<dbReference type="Proteomes" id="UP001164929">
    <property type="component" value="Chromosome 2"/>
</dbReference>